<dbReference type="RefSeq" id="WP_272463398.1">
    <property type="nucleotide sequence ID" value="NZ_JAPFQL010000087.1"/>
</dbReference>
<evidence type="ECO:0000256" key="1">
    <source>
        <dbReference type="ARBA" id="ARBA00022801"/>
    </source>
</evidence>
<name>A0ABT5GKS8_9MICO</name>
<evidence type="ECO:0000313" key="4">
    <source>
        <dbReference type="Proteomes" id="UP001150259"/>
    </source>
</evidence>
<accession>A0ABT5GKS8</accession>
<protein>
    <submittedName>
        <fullName evidence="3">Cysteine hydrolase</fullName>
    </submittedName>
</protein>
<dbReference type="Gene3D" id="3.40.50.850">
    <property type="entry name" value="Isochorismatase-like"/>
    <property type="match status" value="1"/>
</dbReference>
<dbReference type="GO" id="GO:0016787">
    <property type="term" value="F:hydrolase activity"/>
    <property type="evidence" value="ECO:0007669"/>
    <property type="project" value="UniProtKB-KW"/>
</dbReference>
<evidence type="ECO:0000313" key="3">
    <source>
        <dbReference type="EMBL" id="MDC5698834.1"/>
    </source>
</evidence>
<dbReference type="Proteomes" id="UP001150259">
    <property type="component" value="Unassembled WGS sequence"/>
</dbReference>
<feature type="domain" description="Isochorismatase-like" evidence="2">
    <location>
        <begin position="5"/>
        <end position="191"/>
    </location>
</feature>
<dbReference type="InterPro" id="IPR036380">
    <property type="entry name" value="Isochorismatase-like_sf"/>
</dbReference>
<organism evidence="3 4">
    <name type="scientific">Intrasporangium calvum</name>
    <dbReference type="NCBI Taxonomy" id="53358"/>
    <lineage>
        <taxon>Bacteria</taxon>
        <taxon>Bacillati</taxon>
        <taxon>Actinomycetota</taxon>
        <taxon>Actinomycetes</taxon>
        <taxon>Micrococcales</taxon>
        <taxon>Intrasporangiaceae</taxon>
        <taxon>Intrasporangium</taxon>
    </lineage>
</organism>
<dbReference type="InterPro" id="IPR000868">
    <property type="entry name" value="Isochorismatase-like_dom"/>
</dbReference>
<gene>
    <name evidence="3" type="ORF">OO014_16395</name>
</gene>
<evidence type="ECO:0000259" key="2">
    <source>
        <dbReference type="Pfam" id="PF00857"/>
    </source>
</evidence>
<reference evidence="3 4" key="1">
    <citation type="submission" date="2022-11" db="EMBL/GenBank/DDBJ databases">
        <title>Anaerobic phenanthrene biodegradation by a DNRA strain PheN6.</title>
        <authorList>
            <person name="Zhang Z."/>
        </authorList>
    </citation>
    <scope>NUCLEOTIDE SEQUENCE [LARGE SCALE GENOMIC DNA]</scope>
    <source>
        <strain evidence="3 4">PheN6</strain>
    </source>
</reference>
<dbReference type="InterPro" id="IPR050272">
    <property type="entry name" value="Isochorismatase-like_hydrls"/>
</dbReference>
<sequence length="197" mass="21079">MSTNTALLMLDYQVALAQEGELCLAPPLAAQVRERDVLSTAKRVLEAARAAGVKVFHVRLAFDRTYGLRTNRLARFDGYPANQKMKRGNPETEFVAELAPLEDEPVIDKGAVNAFIGTPLRDVLAAEGISHVVLGGIATHLVVESTARHASDSGLQVSIVEDLCAAPDPAIHEFAFATTLPLFGTVTTADEVIGSWA</sequence>
<dbReference type="SUPFAM" id="SSF52499">
    <property type="entry name" value="Isochorismatase-like hydrolases"/>
    <property type="match status" value="1"/>
</dbReference>
<keyword evidence="4" id="KW-1185">Reference proteome</keyword>
<comment type="caution">
    <text evidence="3">The sequence shown here is derived from an EMBL/GenBank/DDBJ whole genome shotgun (WGS) entry which is preliminary data.</text>
</comment>
<dbReference type="PANTHER" id="PTHR43540:SF1">
    <property type="entry name" value="ISOCHORISMATASE HYDROLASE"/>
    <property type="match status" value="1"/>
</dbReference>
<keyword evidence="1 3" id="KW-0378">Hydrolase</keyword>
<dbReference type="Pfam" id="PF00857">
    <property type="entry name" value="Isochorismatase"/>
    <property type="match status" value="1"/>
</dbReference>
<proteinExistence type="predicted"/>
<dbReference type="EMBL" id="JAPFQL010000087">
    <property type="protein sequence ID" value="MDC5698834.1"/>
    <property type="molecule type" value="Genomic_DNA"/>
</dbReference>
<dbReference type="PANTHER" id="PTHR43540">
    <property type="entry name" value="PEROXYUREIDOACRYLATE/UREIDOACRYLATE AMIDOHYDROLASE-RELATED"/>
    <property type="match status" value="1"/>
</dbReference>
<dbReference type="CDD" id="cd00431">
    <property type="entry name" value="cysteine_hydrolases"/>
    <property type="match status" value="1"/>
</dbReference>